<dbReference type="InterPro" id="IPR045582">
    <property type="entry name" value="Trehalase-like_N"/>
</dbReference>
<dbReference type="eggNOG" id="COG3387">
    <property type="taxonomic scope" value="Bacteria"/>
</dbReference>
<accession>A0A098L9T3</accession>
<dbReference type="InterPro" id="IPR011613">
    <property type="entry name" value="GH15-like"/>
</dbReference>
<dbReference type="Gene3D" id="1.50.10.10">
    <property type="match status" value="1"/>
</dbReference>
<reference evidence="3 4" key="1">
    <citation type="submission" date="2014-09" db="EMBL/GenBank/DDBJ databases">
        <title>Sporocytophaga myxococcoides PG-01 genome sequencing.</title>
        <authorList>
            <person name="Liu L."/>
            <person name="Gao P.J."/>
            <person name="Chen G.J."/>
            <person name="Wang L.S."/>
        </authorList>
    </citation>
    <scope>NUCLEOTIDE SEQUENCE [LARGE SCALE GENOMIC DNA]</scope>
    <source>
        <strain evidence="3 4">PG-01</strain>
    </source>
</reference>
<dbReference type="AlphaFoldDB" id="A0A098L9T3"/>
<dbReference type="Proteomes" id="UP000030185">
    <property type="component" value="Unassembled WGS sequence"/>
</dbReference>
<comment type="caution">
    <text evidence="3">The sequence shown here is derived from an EMBL/GenBank/DDBJ whole genome shotgun (WGS) entry which is preliminary data.</text>
</comment>
<dbReference type="InterPro" id="IPR008928">
    <property type="entry name" value="6-hairpin_glycosidase_sf"/>
</dbReference>
<evidence type="ECO:0000259" key="1">
    <source>
        <dbReference type="Pfam" id="PF00723"/>
    </source>
</evidence>
<dbReference type="InterPro" id="IPR012341">
    <property type="entry name" value="6hp_glycosidase-like_sf"/>
</dbReference>
<feature type="domain" description="GH15-like" evidence="1">
    <location>
        <begin position="228"/>
        <end position="592"/>
    </location>
</feature>
<name>A0A098L9T3_9BACT</name>
<evidence type="ECO:0000313" key="3">
    <source>
        <dbReference type="EMBL" id="GAL83700.1"/>
    </source>
</evidence>
<organism evidence="3 4">
    <name type="scientific">Sporocytophaga myxococcoides</name>
    <dbReference type="NCBI Taxonomy" id="153721"/>
    <lineage>
        <taxon>Bacteria</taxon>
        <taxon>Pseudomonadati</taxon>
        <taxon>Bacteroidota</taxon>
        <taxon>Cytophagia</taxon>
        <taxon>Cytophagales</taxon>
        <taxon>Cytophagaceae</taxon>
        <taxon>Sporocytophaga</taxon>
    </lineage>
</organism>
<proteinExistence type="predicted"/>
<dbReference type="RefSeq" id="WP_045459331.1">
    <property type="nucleotide sequence ID" value="NZ_BBLT01000002.1"/>
</dbReference>
<dbReference type="Pfam" id="PF19291">
    <property type="entry name" value="TREH_N"/>
    <property type="match status" value="1"/>
</dbReference>
<dbReference type="PANTHER" id="PTHR31616">
    <property type="entry name" value="TREHALASE"/>
    <property type="match status" value="1"/>
</dbReference>
<dbReference type="SUPFAM" id="SSF48208">
    <property type="entry name" value="Six-hairpin glycosidases"/>
    <property type="match status" value="1"/>
</dbReference>
<dbReference type="EMBL" id="BBLT01000002">
    <property type="protein sequence ID" value="GAL83700.1"/>
    <property type="molecule type" value="Genomic_DNA"/>
</dbReference>
<sequence length="613" mass="70914">MNYQPIENYAIIGDLNTIALVGLNGSIDFLCFPYYDSPSIFAALLDYREGGYFKIHPIIQEEVKNKQMYLPGTNVLLTRFLFVDGVGEITDYMPMEGIVNGNELVRRVSCIRGNIRFKMECRPRFNYGRDKHTAHKKNHNFEILFESQGETPLKLRLKSSVPLHISENDGYAEFSLKEGERADFILEDISKEDPPNISLGDFITKTFFDTVKYWRDWISKSTYKGRWLEAIQRSALTLKLLCSAKFGSIIASPTFGLPEFIGGNRNWDYRYCWIRDSAFCLYALIKTGYNKEAQDFIKWIHHECRDIGNPGHLHLMYTVAGDSNPLETTLENFEGYKGSAPVRIGNNATQQLQLDIYGELLDSVYLYNKYVEPISYDFWNNLVFQINWLTDNWKREDNGIWEVRGRIKHFLFSRLMCWVAFDRAIKIAESRSFPYPETWKTERNKIYQSIFSEFWDDDLKGFVQYQGAKTVDASCLFMPIIKFISPIDPRWLQTMEAIEKELVSDSLVYRYIPEIAAPDGVGGREGTFSMCTFWYVECLSRSGQLQKAQFYFEKMLGYANHVGIFSEQLGFMGEHLGNFPQAFSHAGLISAALHLNAQLDKVCKTDTDPEFFL</sequence>
<dbReference type="OrthoDB" id="3902805at2"/>
<gene>
    <name evidence="3" type="ORF">MYP_927</name>
</gene>
<dbReference type="GO" id="GO:0005975">
    <property type="term" value="P:carbohydrate metabolic process"/>
    <property type="evidence" value="ECO:0007669"/>
    <property type="project" value="InterPro"/>
</dbReference>
<dbReference type="STRING" id="153721.MYP_927"/>
<dbReference type="PANTHER" id="PTHR31616:SF0">
    <property type="entry name" value="GLUCAN 1,4-ALPHA-GLUCOSIDASE"/>
    <property type="match status" value="1"/>
</dbReference>
<evidence type="ECO:0000313" key="4">
    <source>
        <dbReference type="Proteomes" id="UP000030185"/>
    </source>
</evidence>
<protein>
    <submittedName>
        <fullName evidence="3">Uncharacterized protein</fullName>
    </submittedName>
</protein>
<evidence type="ECO:0000259" key="2">
    <source>
        <dbReference type="Pfam" id="PF19291"/>
    </source>
</evidence>
<keyword evidence="4" id="KW-1185">Reference proteome</keyword>
<dbReference type="Pfam" id="PF00723">
    <property type="entry name" value="Glyco_hydro_15"/>
    <property type="match status" value="1"/>
</dbReference>
<feature type="domain" description="Trehalase-like N-terminal" evidence="2">
    <location>
        <begin position="4"/>
        <end position="144"/>
    </location>
</feature>
<dbReference type="GO" id="GO:0004553">
    <property type="term" value="F:hydrolase activity, hydrolyzing O-glycosyl compounds"/>
    <property type="evidence" value="ECO:0007669"/>
    <property type="project" value="TreeGrafter"/>
</dbReference>